<feature type="compositionally biased region" description="Basic and acidic residues" evidence="3">
    <location>
        <begin position="47"/>
        <end position="57"/>
    </location>
</feature>
<keyword evidence="1 2" id="KW-0728">SH3 domain</keyword>
<evidence type="ECO:0000313" key="6">
    <source>
        <dbReference type="Proteomes" id="UP000801492"/>
    </source>
</evidence>
<evidence type="ECO:0000313" key="5">
    <source>
        <dbReference type="EMBL" id="KAF2894327.1"/>
    </source>
</evidence>
<dbReference type="EMBL" id="VTPC01007126">
    <property type="protein sequence ID" value="KAF2894327.1"/>
    <property type="molecule type" value="Genomic_DNA"/>
</dbReference>
<dbReference type="Proteomes" id="UP000801492">
    <property type="component" value="Unassembled WGS sequence"/>
</dbReference>
<feature type="region of interest" description="Disordered" evidence="3">
    <location>
        <begin position="45"/>
        <end position="64"/>
    </location>
</feature>
<dbReference type="OrthoDB" id="6415921at2759"/>
<accession>A0A8K0GA42</accession>
<evidence type="ECO:0000259" key="4">
    <source>
        <dbReference type="PROSITE" id="PS50002"/>
    </source>
</evidence>
<sequence length="374" mass="42186">MGQKPSHLGGRTNKSKLPISWILRSHQTTHTPNPEQPIKFQYKTRRKNVEQQGKHNSEQANNTSRSFGRITTLNNLNNISTNHCIINNNNNNKLKNNKVNDLKCQIVKTQNVPIRTKSEPSLFPEKTREKHRHRRKSTRDVKKYEKNEKIVQQFGYEIEDVDAFLTKATIEKPANIPVVLAFPTVLYQTRTGGYQAEIQLPLGMVVNAVFKNENWLYVQTPHAEEGYVSYAACLPLGIIPPPDDSPVPCWEKSTDVFPKPSGNMTDTEKLSSRSECSAGRCRSRRSRNAFSACGERSVDRLYLQAAACAKIRGTKQTLLVVYCDYEGKGENTLSVVKGDVVALVSSHLKGWFWVRNRNGFEGFIPSAVAGHGFL</sequence>
<organism evidence="5 6">
    <name type="scientific">Ignelater luminosus</name>
    <name type="common">Cucubano</name>
    <name type="synonym">Pyrophorus luminosus</name>
    <dbReference type="NCBI Taxonomy" id="2038154"/>
    <lineage>
        <taxon>Eukaryota</taxon>
        <taxon>Metazoa</taxon>
        <taxon>Ecdysozoa</taxon>
        <taxon>Arthropoda</taxon>
        <taxon>Hexapoda</taxon>
        <taxon>Insecta</taxon>
        <taxon>Pterygota</taxon>
        <taxon>Neoptera</taxon>
        <taxon>Endopterygota</taxon>
        <taxon>Coleoptera</taxon>
        <taxon>Polyphaga</taxon>
        <taxon>Elateriformia</taxon>
        <taxon>Elateroidea</taxon>
        <taxon>Elateridae</taxon>
        <taxon>Agrypninae</taxon>
        <taxon>Pyrophorini</taxon>
        <taxon>Ignelater</taxon>
    </lineage>
</organism>
<dbReference type="InterPro" id="IPR001452">
    <property type="entry name" value="SH3_domain"/>
</dbReference>
<dbReference type="PROSITE" id="PS50002">
    <property type="entry name" value="SH3"/>
    <property type="match status" value="1"/>
</dbReference>
<keyword evidence="6" id="KW-1185">Reference proteome</keyword>
<dbReference type="SMART" id="SM00326">
    <property type="entry name" value="SH3"/>
    <property type="match status" value="1"/>
</dbReference>
<comment type="caution">
    <text evidence="5">The sequence shown here is derived from an EMBL/GenBank/DDBJ whole genome shotgun (WGS) entry which is preliminary data.</text>
</comment>
<dbReference type="SUPFAM" id="SSF50044">
    <property type="entry name" value="SH3-domain"/>
    <property type="match status" value="1"/>
</dbReference>
<dbReference type="AlphaFoldDB" id="A0A8K0GA42"/>
<dbReference type="Pfam" id="PF00018">
    <property type="entry name" value="SH3_1"/>
    <property type="match status" value="1"/>
</dbReference>
<dbReference type="InterPro" id="IPR036028">
    <property type="entry name" value="SH3-like_dom_sf"/>
</dbReference>
<feature type="domain" description="SH3" evidence="4">
    <location>
        <begin position="314"/>
        <end position="374"/>
    </location>
</feature>
<evidence type="ECO:0000256" key="2">
    <source>
        <dbReference type="PROSITE-ProRule" id="PRU00192"/>
    </source>
</evidence>
<proteinExistence type="predicted"/>
<evidence type="ECO:0000256" key="1">
    <source>
        <dbReference type="ARBA" id="ARBA00022443"/>
    </source>
</evidence>
<dbReference type="Gene3D" id="2.30.30.40">
    <property type="entry name" value="SH3 Domains"/>
    <property type="match status" value="1"/>
</dbReference>
<evidence type="ECO:0000256" key="3">
    <source>
        <dbReference type="SAM" id="MobiDB-lite"/>
    </source>
</evidence>
<reference evidence="5" key="1">
    <citation type="submission" date="2019-08" db="EMBL/GenBank/DDBJ databases">
        <title>The genome of the North American firefly Photinus pyralis.</title>
        <authorList>
            <consortium name="Photinus pyralis genome working group"/>
            <person name="Fallon T.R."/>
            <person name="Sander Lower S.E."/>
            <person name="Weng J.-K."/>
        </authorList>
    </citation>
    <scope>NUCLEOTIDE SEQUENCE</scope>
    <source>
        <strain evidence="5">TRF0915ILg1</strain>
        <tissue evidence="5">Whole body</tissue>
    </source>
</reference>
<name>A0A8K0GA42_IGNLU</name>
<gene>
    <name evidence="5" type="ORF">ILUMI_11842</name>
</gene>
<dbReference type="CDD" id="cd00174">
    <property type="entry name" value="SH3"/>
    <property type="match status" value="1"/>
</dbReference>
<protein>
    <recommendedName>
        <fullName evidence="4">SH3 domain-containing protein</fullName>
    </recommendedName>
</protein>